<dbReference type="RefSeq" id="YP_003429405.1">
    <property type="nucleotide sequence ID" value="NC_013797.1"/>
</dbReference>
<proteinExistence type="predicted"/>
<dbReference type="GO" id="GO:0019028">
    <property type="term" value="C:viral capsid"/>
    <property type="evidence" value="ECO:0007669"/>
    <property type="project" value="InterPro"/>
</dbReference>
<reference evidence="1 2" key="2">
    <citation type="journal article" date="2012" name="J. Virol.">
        <title>The Genome of Pieris rapae Granulovirus.</title>
        <authorList>
            <person name="Zhang B.Q."/>
            <person name="Cheng R.L."/>
            <person name="Wang X.F."/>
            <person name="Zhang C.X."/>
        </authorList>
    </citation>
    <scope>NUCLEOTIDE SEQUENCE [LARGE SCALE GENOMIC DNA]</scope>
    <source>
        <strain evidence="1">Wuhan</strain>
    </source>
</reference>
<dbReference type="Proteomes" id="UP000202544">
    <property type="component" value="Segment"/>
</dbReference>
<organism evidence="1 2">
    <name type="scientific">Pieris rapae granulovirus Wuhan</name>
    <dbReference type="NCBI Taxonomy" id="2848030"/>
    <lineage>
        <taxon>Viruses</taxon>
        <taxon>Viruses incertae sedis</taxon>
        <taxon>Naldaviricetes</taxon>
        <taxon>Lefavirales</taxon>
        <taxon>Baculoviridae</taxon>
        <taxon>Betabaculovirus</taxon>
        <taxon>Betabaculovirus arrapae</taxon>
    </lineage>
</organism>
<reference evidence="1 2" key="1">
    <citation type="journal article" date="2011" name="J. Proteome Res.">
        <title>ODV-associated proteins of the Pieris rapae granulovirus.</title>
        <authorList>
            <person name="Wang X.F."/>
            <person name="Zhang B.Q."/>
            <person name="Xu H.J."/>
            <person name="Cui Y.J."/>
            <person name="Xu Y.P."/>
            <person name="Zhang M.J."/>
            <person name="Han Y.S."/>
            <person name="Lee Y.S."/>
            <person name="Bao Y.Y."/>
            <person name="Zhang C.X."/>
        </authorList>
    </citation>
    <scope>NUCLEOTIDE SEQUENCE [LARGE SCALE GENOMIC DNA]</scope>
    <source>
        <strain evidence="1">Wuhan</strain>
    </source>
</reference>
<protein>
    <submittedName>
        <fullName evidence="1">VP39 capsid</fullName>
    </submittedName>
</protein>
<dbReference type="KEGG" id="vg:11107088"/>
<dbReference type="GO" id="GO:0005198">
    <property type="term" value="F:structural molecule activity"/>
    <property type="evidence" value="ECO:0007669"/>
    <property type="project" value="InterPro"/>
</dbReference>
<evidence type="ECO:0000313" key="2">
    <source>
        <dbReference type="Proteomes" id="UP000202544"/>
    </source>
</evidence>
<keyword evidence="2" id="KW-1185">Reference proteome</keyword>
<accession>D2J4P8</accession>
<dbReference type="InterPro" id="IPR007589">
    <property type="entry name" value="Baculo_VP39"/>
</dbReference>
<evidence type="ECO:0000313" key="1">
    <source>
        <dbReference type="EMBL" id="ACZ63567.1"/>
    </source>
</evidence>
<dbReference type="Pfam" id="PF04501">
    <property type="entry name" value="Baculo_VP39"/>
    <property type="match status" value="1"/>
</dbReference>
<dbReference type="OrthoDB" id="9419at10239"/>
<name>D2J4P8_9BBAC</name>
<dbReference type="GeneID" id="11107088"/>
<dbReference type="EMBL" id="GQ884143">
    <property type="protein sequence ID" value="ACZ63567.1"/>
    <property type="molecule type" value="Genomic_DNA"/>
</dbReference>
<sequence>MEIVDYGCELNNYCIFQGVISDLFRCDSYGSPCSSDAYNSRLDGTFICNYHLGKYFKILKSSFKIPSGKDNKSFKMLVGQSLIQQNNPNRILIPLDHEQHLNSSARSAMEKFVIYTIYEDQAKNDELCNMLIQQEYFEQPLWTRFQFAINTIMGMVKPSVLCERPFPTTETRIFNAQLSYEQYPPFLKNLINRLVRPTLYTISGYTIKIEDNDTCIFTANGLMVPDLHNPNQPVRLDNPVVQPKFSIRTVVEFDGRATMEQRALDMYDEVILSRPLLNGTQTNINT</sequence>